<keyword evidence="1" id="KW-0812">Transmembrane</keyword>
<evidence type="ECO:0000313" key="3">
    <source>
        <dbReference type="EMBL" id="ORE17466.1"/>
    </source>
</evidence>
<dbReference type="InterPro" id="IPR002109">
    <property type="entry name" value="Glutaredoxin"/>
</dbReference>
<evidence type="ECO:0000256" key="1">
    <source>
        <dbReference type="SAM" id="Phobius"/>
    </source>
</evidence>
<accession>A0A1X0RZK1</accession>
<dbReference type="InterPro" id="IPR014025">
    <property type="entry name" value="Glutaredoxin_subgr"/>
</dbReference>
<dbReference type="GO" id="GO:0015038">
    <property type="term" value="F:glutathione disulfide oxidoreductase activity"/>
    <property type="evidence" value="ECO:0007669"/>
    <property type="project" value="TreeGrafter"/>
</dbReference>
<feature type="transmembrane region" description="Helical" evidence="1">
    <location>
        <begin position="39"/>
        <end position="58"/>
    </location>
</feature>
<dbReference type="EMBL" id="KV921354">
    <property type="protein sequence ID" value="ORE17466.1"/>
    <property type="molecule type" value="Genomic_DNA"/>
</dbReference>
<dbReference type="VEuPathDB" id="FungiDB:BCV72DRAFT_257981"/>
<dbReference type="Gene3D" id="3.40.30.10">
    <property type="entry name" value="Glutaredoxin"/>
    <property type="match status" value="1"/>
</dbReference>
<dbReference type="Pfam" id="PF00462">
    <property type="entry name" value="Glutaredoxin"/>
    <property type="match status" value="1"/>
</dbReference>
<dbReference type="AlphaFoldDB" id="A0A1X0RZK1"/>
<organism evidence="3 4">
    <name type="scientific">Rhizopus microsporus</name>
    <dbReference type="NCBI Taxonomy" id="58291"/>
    <lineage>
        <taxon>Eukaryota</taxon>
        <taxon>Fungi</taxon>
        <taxon>Fungi incertae sedis</taxon>
        <taxon>Mucoromycota</taxon>
        <taxon>Mucoromycotina</taxon>
        <taxon>Mucoromycetes</taxon>
        <taxon>Mucorales</taxon>
        <taxon>Mucorineae</taxon>
        <taxon>Rhizopodaceae</taxon>
        <taxon>Rhizopus</taxon>
    </lineage>
</organism>
<dbReference type="SUPFAM" id="SSF52833">
    <property type="entry name" value="Thioredoxin-like"/>
    <property type="match status" value="1"/>
</dbReference>
<dbReference type="PRINTS" id="PR00160">
    <property type="entry name" value="GLUTAREDOXIN"/>
</dbReference>
<name>A0A1X0RZK1_RHIZD</name>
<dbReference type="GO" id="GO:0034599">
    <property type="term" value="P:cellular response to oxidative stress"/>
    <property type="evidence" value="ECO:0007669"/>
    <property type="project" value="TreeGrafter"/>
</dbReference>
<protein>
    <recommendedName>
        <fullName evidence="2">Glutaredoxin domain-containing protein</fullName>
    </recommendedName>
</protein>
<dbReference type="PANTHER" id="PTHR45694">
    <property type="entry name" value="GLUTAREDOXIN 2"/>
    <property type="match status" value="1"/>
</dbReference>
<dbReference type="GO" id="GO:0005737">
    <property type="term" value="C:cytoplasm"/>
    <property type="evidence" value="ECO:0007669"/>
    <property type="project" value="TreeGrafter"/>
</dbReference>
<dbReference type="PROSITE" id="PS51354">
    <property type="entry name" value="GLUTAREDOXIN_2"/>
    <property type="match status" value="1"/>
</dbReference>
<dbReference type="Proteomes" id="UP000242381">
    <property type="component" value="Unassembled WGS sequence"/>
</dbReference>
<proteinExistence type="predicted"/>
<keyword evidence="1" id="KW-0472">Membrane</keyword>
<evidence type="ECO:0000313" key="4">
    <source>
        <dbReference type="Proteomes" id="UP000242381"/>
    </source>
</evidence>
<gene>
    <name evidence="3" type="ORF">BCV71DRAFT_244008</name>
</gene>
<dbReference type="InterPro" id="IPR036249">
    <property type="entry name" value="Thioredoxin-like_sf"/>
</dbReference>
<keyword evidence="1" id="KW-1133">Transmembrane helix</keyword>
<dbReference type="PANTHER" id="PTHR45694:SF5">
    <property type="entry name" value="GLUTAREDOXIN 2"/>
    <property type="match status" value="1"/>
</dbReference>
<sequence>MASDLHENQQLPLTVQDDIQVKTRQTKERISTYFNPRRIRLWILLACVFMSTVALMKYNNRYSQKAKKILKEYKLKPFKIVEVDLRDDDYEIKMALKDISDRETFPNIFINGQTLGGSDNLEELHNRGELERILADNHLLI</sequence>
<evidence type="ECO:0000259" key="2">
    <source>
        <dbReference type="Pfam" id="PF00462"/>
    </source>
</evidence>
<dbReference type="OMA" id="SCNSRRI"/>
<feature type="domain" description="Glutaredoxin" evidence="2">
    <location>
        <begin position="62"/>
        <end position="113"/>
    </location>
</feature>
<reference evidence="3 4" key="1">
    <citation type="journal article" date="2016" name="Proc. Natl. Acad. Sci. U.S.A.">
        <title>Lipid metabolic changes in an early divergent fungus govern the establishment of a mutualistic symbiosis with endobacteria.</title>
        <authorList>
            <person name="Lastovetsky O.A."/>
            <person name="Gaspar M.L."/>
            <person name="Mondo S.J."/>
            <person name="LaButti K.M."/>
            <person name="Sandor L."/>
            <person name="Grigoriev I.V."/>
            <person name="Henry S.A."/>
            <person name="Pawlowska T.E."/>
        </authorList>
    </citation>
    <scope>NUCLEOTIDE SEQUENCE [LARGE SCALE GENOMIC DNA]</scope>
    <source>
        <strain evidence="3 4">ATCC 11559</strain>
    </source>
</reference>